<evidence type="ECO:0000313" key="2">
    <source>
        <dbReference type="EMBL" id="MDQ0370803.1"/>
    </source>
</evidence>
<gene>
    <name evidence="2" type="ORF">J2S42_007472</name>
</gene>
<dbReference type="Proteomes" id="UP001240236">
    <property type="component" value="Unassembled WGS sequence"/>
</dbReference>
<proteinExistence type="predicted"/>
<evidence type="ECO:0000313" key="3">
    <source>
        <dbReference type="Proteomes" id="UP001240236"/>
    </source>
</evidence>
<keyword evidence="1" id="KW-0732">Signal</keyword>
<dbReference type="AlphaFoldDB" id="A0AAE4B405"/>
<name>A0AAE4B405_9ACTN</name>
<dbReference type="EMBL" id="JAUSUZ010000001">
    <property type="protein sequence ID" value="MDQ0370803.1"/>
    <property type="molecule type" value="Genomic_DNA"/>
</dbReference>
<accession>A0AAE4B405</accession>
<dbReference type="RefSeq" id="WP_307247053.1">
    <property type="nucleotide sequence ID" value="NZ_JAUSUZ010000001.1"/>
</dbReference>
<protein>
    <recommendedName>
        <fullName evidence="4">Lipoprotein</fullName>
    </recommendedName>
</protein>
<feature type="signal peptide" evidence="1">
    <location>
        <begin position="1"/>
        <end position="22"/>
    </location>
</feature>
<reference evidence="2 3" key="1">
    <citation type="submission" date="2023-07" db="EMBL/GenBank/DDBJ databases">
        <title>Sequencing the genomes of 1000 actinobacteria strains.</title>
        <authorList>
            <person name="Klenk H.-P."/>
        </authorList>
    </citation>
    <scope>NUCLEOTIDE SEQUENCE [LARGE SCALE GENOMIC DNA]</scope>
    <source>
        <strain evidence="2 3">DSM 44709</strain>
    </source>
</reference>
<dbReference type="PROSITE" id="PS51257">
    <property type="entry name" value="PROKAR_LIPOPROTEIN"/>
    <property type="match status" value="1"/>
</dbReference>
<evidence type="ECO:0008006" key="4">
    <source>
        <dbReference type="Google" id="ProtNLM"/>
    </source>
</evidence>
<comment type="caution">
    <text evidence="2">The sequence shown here is derived from an EMBL/GenBank/DDBJ whole genome shotgun (WGS) entry which is preliminary data.</text>
</comment>
<organism evidence="2 3">
    <name type="scientific">Catenuloplanes indicus</name>
    <dbReference type="NCBI Taxonomy" id="137267"/>
    <lineage>
        <taxon>Bacteria</taxon>
        <taxon>Bacillati</taxon>
        <taxon>Actinomycetota</taxon>
        <taxon>Actinomycetes</taxon>
        <taxon>Micromonosporales</taxon>
        <taxon>Micromonosporaceae</taxon>
        <taxon>Catenuloplanes</taxon>
    </lineage>
</organism>
<feature type="chain" id="PRO_5041911627" description="Lipoprotein" evidence="1">
    <location>
        <begin position="23"/>
        <end position="276"/>
    </location>
</feature>
<evidence type="ECO:0000256" key="1">
    <source>
        <dbReference type="SAM" id="SignalP"/>
    </source>
</evidence>
<sequence length="276" mass="28237">MSRGHIAALAAIIIALSGCSGAAGAPQPAASSAAALPDPAAALAASVTALDQLDYEFKLASPYDGDISGVVHAPTGSLELEQRARFRDGGMSDVRYRGVGDEKWLRIDFSQFPDVPGDLPGGLTGRMWLPAAGISNGTEFGALRLIGPEKRLTGVESLVGAVVTVTRKGTASFEGTVDVTAAGPGTLGFGLAQDHVTALGDRARSLPFRATTDHQGRLRQFGFEYPAAGDRPAGGVSFSFDQYDAARPAGAPAGGELGSAADLAAALAAFRALQQR</sequence>
<keyword evidence="3" id="KW-1185">Reference proteome</keyword>